<sequence length="90" mass="10315">MSAIVKWGTRFVAFCVLSYLVALSGSLRPLVNNIYIPFTDFLTQLGLGEMRDYGERLDNNLIILYFFFSAVVAVLLIFCAEWSVKQIRKK</sequence>
<organism evidence="2 3">
    <name type="scientific">Kosakonia oryziphila</name>
    <dbReference type="NCBI Taxonomy" id="1005667"/>
    <lineage>
        <taxon>Bacteria</taxon>
        <taxon>Pseudomonadati</taxon>
        <taxon>Pseudomonadota</taxon>
        <taxon>Gammaproteobacteria</taxon>
        <taxon>Enterobacterales</taxon>
        <taxon>Enterobacteriaceae</taxon>
        <taxon>Kosakonia</taxon>
    </lineage>
</organism>
<evidence type="ECO:0000313" key="2">
    <source>
        <dbReference type="EMBL" id="SCC44868.1"/>
    </source>
</evidence>
<feature type="transmembrane region" description="Helical" evidence="1">
    <location>
        <begin position="62"/>
        <end position="84"/>
    </location>
</feature>
<dbReference type="Proteomes" id="UP000198515">
    <property type="component" value="Unassembled WGS sequence"/>
</dbReference>
<evidence type="ECO:0000256" key="1">
    <source>
        <dbReference type="SAM" id="Phobius"/>
    </source>
</evidence>
<dbReference type="RefSeq" id="WP_090136537.1">
    <property type="nucleotide sequence ID" value="NZ_FMBC01000025.1"/>
</dbReference>
<keyword evidence="1" id="KW-0812">Transmembrane</keyword>
<evidence type="ECO:0000313" key="3">
    <source>
        <dbReference type="Proteomes" id="UP000198515"/>
    </source>
</evidence>
<dbReference type="AlphaFoldDB" id="A0A1C4EMR4"/>
<reference evidence="3" key="1">
    <citation type="submission" date="2016-08" db="EMBL/GenBank/DDBJ databases">
        <authorList>
            <person name="Varghese N."/>
            <person name="Submissions Spin"/>
        </authorList>
    </citation>
    <scope>NUCLEOTIDE SEQUENCE [LARGE SCALE GENOMIC DNA]</scope>
    <source>
        <strain evidence="3">REICA_142</strain>
    </source>
</reference>
<accession>A0A1C4EMR4</accession>
<feature type="transmembrane region" description="Helical" evidence="1">
    <location>
        <begin position="12"/>
        <end position="31"/>
    </location>
</feature>
<keyword evidence="1" id="KW-1133">Transmembrane helix</keyword>
<name>A0A1C4EMR4_9ENTR</name>
<keyword evidence="3" id="KW-1185">Reference proteome</keyword>
<gene>
    <name evidence="2" type="ORF">GA0061070_10253</name>
</gene>
<keyword evidence="1" id="KW-0472">Membrane</keyword>
<proteinExistence type="predicted"/>
<dbReference type="EMBL" id="FMBC01000025">
    <property type="protein sequence ID" value="SCC44868.1"/>
    <property type="molecule type" value="Genomic_DNA"/>
</dbReference>
<protein>
    <submittedName>
        <fullName evidence="2">Uncharacterized protein</fullName>
    </submittedName>
</protein>